<reference evidence="1 2" key="1">
    <citation type="journal article" date="2023" name="Science">
        <title>Complex scaffold remodeling in plant triterpene biosynthesis.</title>
        <authorList>
            <person name="De La Pena R."/>
            <person name="Hodgson H."/>
            <person name="Liu J.C."/>
            <person name="Stephenson M.J."/>
            <person name="Martin A.C."/>
            <person name="Owen C."/>
            <person name="Harkess A."/>
            <person name="Leebens-Mack J."/>
            <person name="Jimenez L.E."/>
            <person name="Osbourn A."/>
            <person name="Sattely E.S."/>
        </authorList>
    </citation>
    <scope>NUCLEOTIDE SEQUENCE [LARGE SCALE GENOMIC DNA]</scope>
    <source>
        <strain evidence="2">cv. JPN11</strain>
        <tissue evidence="1">Leaf</tissue>
    </source>
</reference>
<proteinExistence type="predicted"/>
<evidence type="ECO:0000313" key="1">
    <source>
        <dbReference type="EMBL" id="KAJ4719246.1"/>
    </source>
</evidence>
<keyword evidence="2" id="KW-1185">Reference proteome</keyword>
<protein>
    <submittedName>
        <fullName evidence="1">B3 domain-containing protein</fullName>
    </submittedName>
</protein>
<gene>
    <name evidence="1" type="ORF">OWV82_010850</name>
</gene>
<sequence>MSSRICMNATCGTETTHEWKRGWALRSGGCADLCYNCGSAYENFVFCDTFHLDEPGWRECYLCHKRLHCGCIASKSLLELLDYGGVGCHSCAMSSRLHLIQRDEIRNGFGSLTVNDSHDIRSTAIESRVVGDGAAEGKLTHLCRIVEANESNLLAPSHRGDTNVSLGKEKREDVIHAFGEVSTGFSSATQPSAGSSKFTKPDSDRSMLDIRDMHESVVQPSLSMSLAVASGNSKFVIPFSNGAADVREQSKAPPSFQQGQRSRPILPKPPKTGLTITSETSKSTGSQLRIARPPAEGRGKNHLLPRYWPRITDQELQQLSGDLNSTIVPLFEKVLSASDAGRIGRLVLPKACAEAYFPPISQSEGVPLRIQDVKGKEWVFQFRFWPEQQQQDVCFRGLTFSRIDPGGKLIMGFRKASNAEDMQDAQTSAITNGTQSGEISLSGVTENLPTVSGYSGLFQTLKGSKEPHVNALSEHSTLAEGAISWHKSENHVGKTDGDSPQQSVPSMEKKRTRNIGSKNKRLLMHSEEALELRLTWEEAQDLLRPPPSAKPSIVTIEDHEFEEYDEPPVFGKRTIFTSRPSGGQEQWAQCDDCSKWRKLPVDVLLPPKWSCSDNVWDSLRCSCSAPEEMSQKDLENLLRVGRDCKKRKIAESHKLDEEHEPSGLDALASAAVLGDDAGDSGEPSVGATTKHPRHRPGCTCIVCIQPPSGKGKHKPTCTCNVCLTVKRRFKTLMLRKKRRQSEREAEAAEVAQKKNNNKGESDVNAAIKHEPIHTSPENEMSLKKSKADVAEPETSGGQIDLDLNCHPNREELQIEEPGMNIMTLEQRTNVPLENYMQQQQQQPNGLASLSSCVLQQAAANGENDKLMSDEGFLASVGWGRDQEPNLD</sequence>
<comment type="caution">
    <text evidence="1">The sequence shown here is derived from an EMBL/GenBank/DDBJ whole genome shotgun (WGS) entry which is preliminary data.</text>
</comment>
<name>A0ACC1Y6E9_MELAZ</name>
<accession>A0ACC1Y6E9</accession>
<dbReference type="Proteomes" id="UP001164539">
    <property type="component" value="Chromosome 5"/>
</dbReference>
<evidence type="ECO:0000313" key="2">
    <source>
        <dbReference type="Proteomes" id="UP001164539"/>
    </source>
</evidence>
<dbReference type="EMBL" id="CM051398">
    <property type="protein sequence ID" value="KAJ4719246.1"/>
    <property type="molecule type" value="Genomic_DNA"/>
</dbReference>
<organism evidence="1 2">
    <name type="scientific">Melia azedarach</name>
    <name type="common">Chinaberry tree</name>
    <dbReference type="NCBI Taxonomy" id="155640"/>
    <lineage>
        <taxon>Eukaryota</taxon>
        <taxon>Viridiplantae</taxon>
        <taxon>Streptophyta</taxon>
        <taxon>Embryophyta</taxon>
        <taxon>Tracheophyta</taxon>
        <taxon>Spermatophyta</taxon>
        <taxon>Magnoliopsida</taxon>
        <taxon>eudicotyledons</taxon>
        <taxon>Gunneridae</taxon>
        <taxon>Pentapetalae</taxon>
        <taxon>rosids</taxon>
        <taxon>malvids</taxon>
        <taxon>Sapindales</taxon>
        <taxon>Meliaceae</taxon>
        <taxon>Melia</taxon>
    </lineage>
</organism>